<organism evidence="2 3">
    <name type="scientific">Hyphomonas johnsonii MHS-2</name>
    <dbReference type="NCBI Taxonomy" id="1280950"/>
    <lineage>
        <taxon>Bacteria</taxon>
        <taxon>Pseudomonadati</taxon>
        <taxon>Pseudomonadota</taxon>
        <taxon>Alphaproteobacteria</taxon>
        <taxon>Hyphomonadales</taxon>
        <taxon>Hyphomonadaceae</taxon>
        <taxon>Hyphomonas</taxon>
    </lineage>
</organism>
<comment type="caution">
    <text evidence="2">The sequence shown here is derived from an EMBL/GenBank/DDBJ whole genome shotgun (WGS) entry which is preliminary data.</text>
</comment>
<evidence type="ECO:0000256" key="1">
    <source>
        <dbReference type="SAM" id="Phobius"/>
    </source>
</evidence>
<reference evidence="2 3" key="1">
    <citation type="journal article" date="2014" name="Antonie Van Leeuwenhoek">
        <title>Hyphomonas beringensis sp. nov. and Hyphomonas chukchiensis sp. nov., isolated from surface seawater of the Bering Sea and Chukchi Sea.</title>
        <authorList>
            <person name="Li C."/>
            <person name="Lai Q."/>
            <person name="Li G."/>
            <person name="Dong C."/>
            <person name="Wang J."/>
            <person name="Liao Y."/>
            <person name="Shao Z."/>
        </authorList>
    </citation>
    <scope>NUCLEOTIDE SEQUENCE [LARGE SCALE GENOMIC DNA]</scope>
    <source>
        <strain evidence="2 3">MHS-2</strain>
    </source>
</reference>
<sequence>MSEAVETSSPFSARTVGILLAIAIVSFGAVMVLAGWSPELRNKDQAGDHPFSTSALGYNGIVQFLDAQDYPVEISRLEHKLTDRPWGLMVITASPWGMTKALNELTLQEPTLVVLPKWTGTVNPLNRKRQRDTKFASARLVNDLLGALDVDGEIGRINVPHTTRTPFGRMALRPDLKMQVLNSDRLEPIVDTGDGFLLAKLPDQEIYILADPDMLNTFGLAERENARFAVQLMDYLRYDADEPIIFDATLHGFVRSENLLKMMFDIPFVGATLAALASAFLLGWAALVRFGPTAREGRVIALGKQALADNSAGLITMTRREARMAPGYLAMMRRRVAREIAAPKTMTEAQLSALFDRLGPEDQSGKTFSQIERGLRTAATSREDLMTKARELYRWRRDILRRSTHEHK</sequence>
<dbReference type="OrthoDB" id="7198805at2"/>
<keyword evidence="1" id="KW-0472">Membrane</keyword>
<keyword evidence="3" id="KW-1185">Reference proteome</keyword>
<protein>
    <recommendedName>
        <fullName evidence="4">DUF4350 domain-containing protein</fullName>
    </recommendedName>
</protein>
<evidence type="ECO:0000313" key="3">
    <source>
        <dbReference type="Proteomes" id="UP000025171"/>
    </source>
</evidence>
<dbReference type="EMBL" id="ARYK01000001">
    <property type="protein sequence ID" value="KCZ94451.1"/>
    <property type="molecule type" value="Genomic_DNA"/>
</dbReference>
<evidence type="ECO:0008006" key="4">
    <source>
        <dbReference type="Google" id="ProtNLM"/>
    </source>
</evidence>
<dbReference type="AlphaFoldDB" id="A0A059FVB4"/>
<keyword evidence="1" id="KW-1133">Transmembrane helix</keyword>
<dbReference type="eggNOG" id="ENOG502ZSFJ">
    <property type="taxonomic scope" value="Bacteria"/>
</dbReference>
<proteinExistence type="predicted"/>
<feature type="transmembrane region" description="Helical" evidence="1">
    <location>
        <begin position="266"/>
        <end position="287"/>
    </location>
</feature>
<feature type="transmembrane region" description="Helical" evidence="1">
    <location>
        <begin position="16"/>
        <end position="36"/>
    </location>
</feature>
<keyword evidence="1" id="KW-0812">Transmembrane</keyword>
<evidence type="ECO:0000313" key="2">
    <source>
        <dbReference type="EMBL" id="KCZ94451.1"/>
    </source>
</evidence>
<gene>
    <name evidence="2" type="ORF">HJO_03715</name>
</gene>
<accession>A0A059FVB4</accession>
<dbReference type="RefSeq" id="WP_035613629.1">
    <property type="nucleotide sequence ID" value="NZ_ARYK01000001.1"/>
</dbReference>
<dbReference type="Proteomes" id="UP000025171">
    <property type="component" value="Unassembled WGS sequence"/>
</dbReference>
<dbReference type="PATRIC" id="fig|1280950.3.peg.757"/>
<dbReference type="STRING" id="1280950.HJO_03715"/>
<name>A0A059FVB4_9PROT</name>